<evidence type="ECO:0000313" key="3">
    <source>
        <dbReference type="Proteomes" id="UP000297855"/>
    </source>
</evidence>
<gene>
    <name evidence="2" type="ORF">EHO61_11265</name>
</gene>
<feature type="compositionally biased region" description="Low complexity" evidence="1">
    <location>
        <begin position="263"/>
        <end position="275"/>
    </location>
</feature>
<dbReference type="RefSeq" id="WP_135813684.1">
    <property type="nucleotide sequence ID" value="NZ_RQEV01000011.1"/>
</dbReference>
<comment type="caution">
    <text evidence="2">The sequence shown here is derived from an EMBL/GenBank/DDBJ whole genome shotgun (WGS) entry which is preliminary data.</text>
</comment>
<dbReference type="EMBL" id="RQEV01000011">
    <property type="protein sequence ID" value="TGK18030.1"/>
    <property type="molecule type" value="Genomic_DNA"/>
</dbReference>
<dbReference type="AlphaFoldDB" id="A0A4R9GPI1"/>
<name>A0A4R9GPI1_9LEPT</name>
<evidence type="ECO:0000313" key="2">
    <source>
        <dbReference type="EMBL" id="TGK18030.1"/>
    </source>
</evidence>
<feature type="region of interest" description="Disordered" evidence="1">
    <location>
        <begin position="263"/>
        <end position="286"/>
    </location>
</feature>
<proteinExistence type="predicted"/>
<reference evidence="2" key="1">
    <citation type="journal article" date="2019" name="PLoS Negl. Trop. Dis.">
        <title>Revisiting the worldwide diversity of Leptospira species in the environment.</title>
        <authorList>
            <person name="Vincent A.T."/>
            <person name="Schiettekatte O."/>
            <person name="Bourhy P."/>
            <person name="Veyrier F.J."/>
            <person name="Picardeau M."/>
        </authorList>
    </citation>
    <scope>NUCLEOTIDE SEQUENCE [LARGE SCALE GENOMIC DNA]</scope>
    <source>
        <strain evidence="2">SCS5</strain>
    </source>
</reference>
<dbReference type="Gene3D" id="3.90.1340.10">
    <property type="entry name" value="Phage tail collar domain"/>
    <property type="match status" value="1"/>
</dbReference>
<protein>
    <submittedName>
        <fullName evidence="2">Tail fiber protein</fullName>
    </submittedName>
</protein>
<dbReference type="Proteomes" id="UP000297855">
    <property type="component" value="Unassembled WGS sequence"/>
</dbReference>
<dbReference type="InterPro" id="IPR037053">
    <property type="entry name" value="Phage_tail_collar_dom_sf"/>
</dbReference>
<sequence>MSTIPNPNKTRTWDRTTPNDGLLFDGEFTSLYANDNSLQSQIAGLQAQISALANSITQTNIPLGGMIEYDFPNIPQNFAVANGQAISRTTYSSLWALVWRSIGGLVPATGRVQSVAHGLAAGQAVKFSFTGGGITTNTSYFVINPTTNDFQISLTPGGIAISLTSNQTGDLLAHIQYGFGDGSTTFNVPDRRGIFARGAGQHGLRAKAAGGNYDGGVIGQEKQDMFQGHRFLPGAGTLFQYQIPTGGSLAFFGSPGSVQQFLTSSTTGDPTTDGTNGIPRIGNETSPASTTVQYILRVL</sequence>
<dbReference type="SUPFAM" id="SSF88874">
    <property type="entry name" value="Receptor-binding domain of short tail fibre protein gp12"/>
    <property type="match status" value="1"/>
</dbReference>
<accession>A0A4R9GPI1</accession>
<evidence type="ECO:0000256" key="1">
    <source>
        <dbReference type="SAM" id="MobiDB-lite"/>
    </source>
</evidence>
<organism evidence="2 3">
    <name type="scientific">Leptospira fluminis</name>
    <dbReference type="NCBI Taxonomy" id="2484979"/>
    <lineage>
        <taxon>Bacteria</taxon>
        <taxon>Pseudomonadati</taxon>
        <taxon>Spirochaetota</taxon>
        <taxon>Spirochaetia</taxon>
        <taxon>Leptospirales</taxon>
        <taxon>Leptospiraceae</taxon>
        <taxon>Leptospira</taxon>
    </lineage>
</organism>
<keyword evidence="3" id="KW-1185">Reference proteome</keyword>
<dbReference type="OrthoDB" id="344995at2"/>